<dbReference type="SUPFAM" id="SSF141571">
    <property type="entry name" value="Pentapeptide repeat-like"/>
    <property type="match status" value="1"/>
</dbReference>
<dbReference type="PANTHER" id="PTHR42999:SF1">
    <property type="entry name" value="PENTAPEPTIDE REPEAT-CONTAINING PROTEIN"/>
    <property type="match status" value="1"/>
</dbReference>
<protein>
    <submittedName>
        <fullName evidence="1">Pentapeptide repeat protein</fullName>
    </submittedName>
</protein>
<dbReference type="PANTHER" id="PTHR42999">
    <property type="entry name" value="ANTIBIOTIC RESISTANCE PROTEIN MCBG"/>
    <property type="match status" value="1"/>
</dbReference>
<reference evidence="1 2" key="1">
    <citation type="submission" date="2013-07" db="EMBL/GenBank/DDBJ databases">
        <authorList>
            <person name="Weinstock G."/>
            <person name="Sodergren E."/>
            <person name="Wylie T."/>
            <person name="Fulton L."/>
            <person name="Fulton R."/>
            <person name="Fronick C."/>
            <person name="O'Laughlin M."/>
            <person name="Godfrey J."/>
            <person name="Miner T."/>
            <person name="Herter B."/>
            <person name="Appelbaum E."/>
            <person name="Cordes M."/>
            <person name="Lek S."/>
            <person name="Wollam A."/>
            <person name="Pepin K.H."/>
            <person name="Palsikar V.B."/>
            <person name="Mitreva M."/>
            <person name="Wilson R.K."/>
        </authorList>
    </citation>
    <scope>NUCLEOTIDE SEQUENCE [LARGE SCALE GENOMIC DNA]</scope>
    <source>
        <strain evidence="1 2">ATCC 14940</strain>
    </source>
</reference>
<dbReference type="EMBL" id="AWSU01000255">
    <property type="protein sequence ID" value="ERI75357.1"/>
    <property type="molecule type" value="Genomic_DNA"/>
</dbReference>
<comment type="caution">
    <text evidence="1">The sequence shown here is derived from an EMBL/GenBank/DDBJ whole genome shotgun (WGS) entry which is preliminary data.</text>
</comment>
<dbReference type="Gene3D" id="2.160.20.80">
    <property type="entry name" value="E3 ubiquitin-protein ligase SopA"/>
    <property type="match status" value="1"/>
</dbReference>
<dbReference type="InterPro" id="IPR001646">
    <property type="entry name" value="5peptide_repeat"/>
</dbReference>
<sequence length="206" mass="22651">MPDMEYSFMLEQDLITASAEDDIICAAAYAGEELAAGTFKTDFQRTSFTSCRFAGCDFSGSSFFDTSFTNCDFSNSRFSGCYYKNCSMNGCKGDGCDFSQSTFIASVLEKGTYCYGNFSNTLWKDSSIVQAKLCMAYLSDSKFKKLKFDQVDLTRAEFFHTSLKGVDLSGCLIEGITVSESFSELRGLKIDASQALDIALLLGVKI</sequence>
<name>A0ABC9TUX6_CLOSY</name>
<evidence type="ECO:0000313" key="2">
    <source>
        <dbReference type="Proteomes" id="UP000016491"/>
    </source>
</evidence>
<dbReference type="AlphaFoldDB" id="A0ABC9TUX6"/>
<organism evidence="1 2">
    <name type="scientific">[Clostridium] symbiosum ATCC 14940</name>
    <dbReference type="NCBI Taxonomy" id="411472"/>
    <lineage>
        <taxon>Bacteria</taxon>
        <taxon>Bacillati</taxon>
        <taxon>Bacillota</taxon>
        <taxon>Clostridia</taxon>
        <taxon>Lachnospirales</taxon>
        <taxon>Lachnospiraceae</taxon>
        <taxon>Otoolea</taxon>
    </lineage>
</organism>
<accession>A0ABC9TUX6</accession>
<gene>
    <name evidence="1" type="ORF">CLOSYM_03278</name>
</gene>
<proteinExistence type="predicted"/>
<dbReference type="Proteomes" id="UP000016491">
    <property type="component" value="Unassembled WGS sequence"/>
</dbReference>
<dbReference type="Pfam" id="PF13599">
    <property type="entry name" value="Pentapeptide_4"/>
    <property type="match status" value="1"/>
</dbReference>
<dbReference type="InterPro" id="IPR052949">
    <property type="entry name" value="PA_immunity-related"/>
</dbReference>
<evidence type="ECO:0000313" key="1">
    <source>
        <dbReference type="EMBL" id="ERI75357.1"/>
    </source>
</evidence>
<dbReference type="Pfam" id="PF00805">
    <property type="entry name" value="Pentapeptide"/>
    <property type="match status" value="1"/>
</dbReference>